<organism evidence="1 2">
    <name type="scientific">Selenomonas montiformis</name>
    <dbReference type="NCBI Taxonomy" id="2652285"/>
    <lineage>
        <taxon>Bacteria</taxon>
        <taxon>Bacillati</taxon>
        <taxon>Bacillota</taxon>
        <taxon>Negativicutes</taxon>
        <taxon>Selenomonadales</taxon>
        <taxon>Selenomonadaceae</taxon>
        <taxon>Selenomonas</taxon>
    </lineage>
</organism>
<sequence length="179" mass="20952">MFDKNVVFTGKHAEYLRALAQGSSKPDPNHDWPFKMNYQVLMAAPVIGFLYHRFSSKDNDKNIQENKIFVEQLINNIDQLELIYRTIVLLAQQDSVSLDERMNRAFRYDRDEEKRSKGDEIFKGYVRGGIEVLYEQLIQGAETKSDDIQRLQDFVVLCGQFEHEDDPECIYKFCREAGI</sequence>
<evidence type="ECO:0000313" key="1">
    <source>
        <dbReference type="EMBL" id="MSV24295.1"/>
    </source>
</evidence>
<protein>
    <submittedName>
        <fullName evidence="1">Uncharacterized protein</fullName>
    </submittedName>
</protein>
<accession>A0A6I2UVC1</accession>
<reference evidence="1 2" key="1">
    <citation type="submission" date="2019-08" db="EMBL/GenBank/DDBJ databases">
        <title>In-depth cultivation of the pig gut microbiome towards novel bacterial diversity and tailored functional studies.</title>
        <authorList>
            <person name="Wylensek D."/>
            <person name="Hitch T.C.A."/>
            <person name="Clavel T."/>
        </authorList>
    </citation>
    <scope>NUCLEOTIDE SEQUENCE [LARGE SCALE GENOMIC DNA]</scope>
    <source>
        <strain evidence="2">WCA-380-WT-3B3</strain>
    </source>
</reference>
<proteinExistence type="predicted"/>
<dbReference type="AlphaFoldDB" id="A0A6I2UVC1"/>
<dbReference type="RefSeq" id="WP_154620068.1">
    <property type="nucleotide sequence ID" value="NZ_VUNL01000003.1"/>
</dbReference>
<name>A0A6I2UVC1_9FIRM</name>
<keyword evidence="2" id="KW-1185">Reference proteome</keyword>
<comment type="caution">
    <text evidence="1">The sequence shown here is derived from an EMBL/GenBank/DDBJ whole genome shotgun (WGS) entry which is preliminary data.</text>
</comment>
<dbReference type="Proteomes" id="UP000430222">
    <property type="component" value="Unassembled WGS sequence"/>
</dbReference>
<evidence type="ECO:0000313" key="2">
    <source>
        <dbReference type="Proteomes" id="UP000430222"/>
    </source>
</evidence>
<gene>
    <name evidence="1" type="ORF">FYJ78_03660</name>
</gene>
<dbReference type="EMBL" id="VUNL01000003">
    <property type="protein sequence ID" value="MSV24295.1"/>
    <property type="molecule type" value="Genomic_DNA"/>
</dbReference>